<organism evidence="1 2">
    <name type="scientific">Jeotgalibacillus campisalis</name>
    <dbReference type="NCBI Taxonomy" id="220754"/>
    <lineage>
        <taxon>Bacteria</taxon>
        <taxon>Bacillati</taxon>
        <taxon>Bacillota</taxon>
        <taxon>Bacilli</taxon>
        <taxon>Bacillales</taxon>
        <taxon>Caryophanaceae</taxon>
        <taxon>Jeotgalibacillus</taxon>
    </lineage>
</organism>
<comment type="caution">
    <text evidence="1">The sequence shown here is derived from an EMBL/GenBank/DDBJ whole genome shotgun (WGS) entry which is preliminary data.</text>
</comment>
<evidence type="ECO:0000313" key="1">
    <source>
        <dbReference type="EMBL" id="KIL46147.1"/>
    </source>
</evidence>
<proteinExistence type="predicted"/>
<dbReference type="PATRIC" id="fig|220754.4.peg.2836"/>
<dbReference type="OrthoDB" id="2942231at2"/>
<reference evidence="1 2" key="1">
    <citation type="submission" date="2015-01" db="EMBL/GenBank/DDBJ databases">
        <title>Jeotgalibacillus campisalis genome sequencing.</title>
        <authorList>
            <person name="Goh K.M."/>
            <person name="Chan K.-G."/>
            <person name="Yaakop A.S."/>
            <person name="Ee R."/>
            <person name="Gan H.M."/>
            <person name="Chan C.S."/>
        </authorList>
    </citation>
    <scope>NUCLEOTIDE SEQUENCE [LARGE SCALE GENOMIC DNA]</scope>
    <source>
        <strain evidence="1 2">SF-57</strain>
    </source>
</reference>
<sequence>MAFKINRQIDVFGELATLNCYTVIVNIRGGKDFLALEVEDQRFDNREIKIDSKEYWFTPSVKDGSENFIKQGYEHLKTLDEFEGAVDY</sequence>
<dbReference type="EMBL" id="JXRR01000017">
    <property type="protein sequence ID" value="KIL46147.1"/>
    <property type="molecule type" value="Genomic_DNA"/>
</dbReference>
<gene>
    <name evidence="1" type="ORF">KR50_28220</name>
</gene>
<dbReference type="AlphaFoldDB" id="A0A0C2VB41"/>
<keyword evidence="2" id="KW-1185">Reference proteome</keyword>
<evidence type="ECO:0000313" key="2">
    <source>
        <dbReference type="Proteomes" id="UP000031972"/>
    </source>
</evidence>
<accession>A0A0C2VB41</accession>
<name>A0A0C2VB41_9BACL</name>
<dbReference type="Proteomes" id="UP000031972">
    <property type="component" value="Unassembled WGS sequence"/>
</dbReference>
<protein>
    <submittedName>
        <fullName evidence="1">Uncharacterized protein</fullName>
    </submittedName>
</protein>
<dbReference type="RefSeq" id="WP_041059706.1">
    <property type="nucleotide sequence ID" value="NZ_JXRR01000017.1"/>
</dbReference>